<dbReference type="Proteomes" id="UP000177349">
    <property type="component" value="Unassembled WGS sequence"/>
</dbReference>
<dbReference type="Pfam" id="PF13175">
    <property type="entry name" value="AAA_15"/>
    <property type="match status" value="1"/>
</dbReference>
<proteinExistence type="predicted"/>
<evidence type="ECO:0000259" key="1">
    <source>
        <dbReference type="Pfam" id="PF13175"/>
    </source>
</evidence>
<feature type="domain" description="Endonuclease GajA/Old nuclease/RecF-like AAA" evidence="1">
    <location>
        <begin position="1"/>
        <end position="54"/>
    </location>
</feature>
<comment type="caution">
    <text evidence="4">The sequence shown here is derived from an EMBL/GenBank/DDBJ whole genome shotgun (WGS) entry which is preliminary data.</text>
</comment>
<gene>
    <name evidence="4" type="ORF">A3B31_02550</name>
</gene>
<dbReference type="EMBL" id="MHKN01000059">
    <property type="protein sequence ID" value="OGY90701.1"/>
    <property type="molecule type" value="Genomic_DNA"/>
</dbReference>
<feature type="domain" description="OLD protein-like TOPRIM" evidence="3">
    <location>
        <begin position="294"/>
        <end position="357"/>
    </location>
</feature>
<evidence type="ECO:0000259" key="2">
    <source>
        <dbReference type="Pfam" id="PF13304"/>
    </source>
</evidence>
<dbReference type="AlphaFoldDB" id="A0A1G2BNL0"/>
<evidence type="ECO:0000259" key="3">
    <source>
        <dbReference type="Pfam" id="PF20469"/>
    </source>
</evidence>
<dbReference type="GO" id="GO:0005524">
    <property type="term" value="F:ATP binding"/>
    <property type="evidence" value="ECO:0007669"/>
    <property type="project" value="InterPro"/>
</dbReference>
<evidence type="ECO:0000313" key="4">
    <source>
        <dbReference type="EMBL" id="OGY90701.1"/>
    </source>
</evidence>
<dbReference type="CDD" id="cd01026">
    <property type="entry name" value="TOPRIM_OLD"/>
    <property type="match status" value="1"/>
</dbReference>
<reference evidence="4 5" key="1">
    <citation type="journal article" date="2016" name="Nat. Commun.">
        <title>Thousands of microbial genomes shed light on interconnected biogeochemical processes in an aquifer system.</title>
        <authorList>
            <person name="Anantharaman K."/>
            <person name="Brown C.T."/>
            <person name="Hug L.A."/>
            <person name="Sharon I."/>
            <person name="Castelle C.J."/>
            <person name="Probst A.J."/>
            <person name="Thomas B.C."/>
            <person name="Singh A."/>
            <person name="Wilkins M.J."/>
            <person name="Karaoz U."/>
            <person name="Brodie E.L."/>
            <person name="Williams K.H."/>
            <person name="Hubbard S.S."/>
            <person name="Banfield J.F."/>
        </authorList>
    </citation>
    <scope>NUCLEOTIDE SEQUENCE [LARGE SCALE GENOMIC DNA]</scope>
</reference>
<sequence>MHIQSLQITRYKSFKVPVTIPLSKNFNILIGPNNGGKTNIIDAIDFLFNPEKKPIRLHDPEADLELTLALGDDEQNRFACMPSISVKGSKVSVHCFQNGTEEMGSAFRQYYAGKVKVLFYNDFSNFSQIQKDYRTLRETYPEYEMRFKSLLRQYFPEVHSVEKIVNVELISQTNVGTTRLVPIERMGSGFRRIFVILLYALHPDYPIVMIDEPEIHLHPALIKKLLKALMSQTTNQIIVTSYSPVMIKASNLHEVYRVMKDEQGSHVYAMSIDRRTIDRKRLVQELNADNLEMFFADKVLVVEGVSDRILMRGLIDRFYTGSDEIKVIYTHGKSNIDVYMDLMNVFHIPYVVMLDRDALPALADQYHLQEGRTRAGSQRGLIDALRQRNIYVLDNGTIEQNYPRAYQQKDSKPLSALYAAANITPQEYRSPLMRNLREIIEAL</sequence>
<dbReference type="InterPro" id="IPR034139">
    <property type="entry name" value="TOPRIM_OLD"/>
</dbReference>
<dbReference type="PANTHER" id="PTHR43581:SF4">
    <property type="entry name" value="ATP_GTP PHOSPHATASE"/>
    <property type="match status" value="1"/>
</dbReference>
<protein>
    <recommendedName>
        <fullName evidence="6">AAA+ ATPase domain-containing protein</fullName>
    </recommendedName>
</protein>
<dbReference type="PANTHER" id="PTHR43581">
    <property type="entry name" value="ATP/GTP PHOSPHATASE"/>
    <property type="match status" value="1"/>
</dbReference>
<organism evidence="4 5">
    <name type="scientific">Candidatus Komeilibacteria bacterium RIFCSPLOWO2_01_FULL_53_11</name>
    <dbReference type="NCBI Taxonomy" id="1798552"/>
    <lineage>
        <taxon>Bacteria</taxon>
        <taxon>Candidatus Komeiliibacteriota</taxon>
    </lineage>
</organism>
<accession>A0A1G2BNL0</accession>
<dbReference type="InterPro" id="IPR051396">
    <property type="entry name" value="Bact_Antivir_Def_Nuclease"/>
</dbReference>
<evidence type="ECO:0000313" key="5">
    <source>
        <dbReference type="Proteomes" id="UP000177349"/>
    </source>
</evidence>
<dbReference type="Pfam" id="PF20469">
    <property type="entry name" value="OLD-like_TOPRIM"/>
    <property type="match status" value="1"/>
</dbReference>
<dbReference type="GO" id="GO:0016887">
    <property type="term" value="F:ATP hydrolysis activity"/>
    <property type="evidence" value="ECO:0007669"/>
    <property type="project" value="InterPro"/>
</dbReference>
<evidence type="ECO:0008006" key="6">
    <source>
        <dbReference type="Google" id="ProtNLM"/>
    </source>
</evidence>
<dbReference type="InterPro" id="IPR027417">
    <property type="entry name" value="P-loop_NTPase"/>
</dbReference>
<dbReference type="InterPro" id="IPR003959">
    <property type="entry name" value="ATPase_AAA_core"/>
</dbReference>
<name>A0A1G2BNL0_9BACT</name>
<feature type="domain" description="ATPase AAA-type core" evidence="2">
    <location>
        <begin position="147"/>
        <end position="245"/>
    </location>
</feature>
<dbReference type="Pfam" id="PF13304">
    <property type="entry name" value="AAA_21"/>
    <property type="match status" value="1"/>
</dbReference>
<dbReference type="SUPFAM" id="SSF52540">
    <property type="entry name" value="P-loop containing nucleoside triphosphate hydrolases"/>
    <property type="match status" value="1"/>
</dbReference>
<dbReference type="InterPro" id="IPR041685">
    <property type="entry name" value="AAA_GajA/Old/RecF-like"/>
</dbReference>
<dbReference type="Gene3D" id="3.40.50.300">
    <property type="entry name" value="P-loop containing nucleotide triphosphate hydrolases"/>
    <property type="match status" value="1"/>
</dbReference>